<comment type="similarity">
    <text evidence="1 3">Belongs to the TPP enzyme family.</text>
</comment>
<evidence type="ECO:0000256" key="3">
    <source>
        <dbReference type="RuleBase" id="RU362132"/>
    </source>
</evidence>
<dbReference type="Pfam" id="PF00205">
    <property type="entry name" value="TPP_enzyme_M"/>
    <property type="match status" value="1"/>
</dbReference>
<evidence type="ECO:0000256" key="2">
    <source>
        <dbReference type="ARBA" id="ARBA00023052"/>
    </source>
</evidence>
<organism evidence="8 9">
    <name type="scientific">Nonomuraea polychroma</name>
    <dbReference type="NCBI Taxonomy" id="46176"/>
    <lineage>
        <taxon>Bacteria</taxon>
        <taxon>Bacillati</taxon>
        <taxon>Actinomycetota</taxon>
        <taxon>Actinomycetes</taxon>
        <taxon>Streptosporangiales</taxon>
        <taxon>Streptosporangiaceae</taxon>
        <taxon>Nonomuraea</taxon>
    </lineage>
</organism>
<evidence type="ECO:0000259" key="6">
    <source>
        <dbReference type="Pfam" id="PF02775"/>
    </source>
</evidence>
<evidence type="ECO:0000259" key="7">
    <source>
        <dbReference type="Pfam" id="PF02776"/>
    </source>
</evidence>
<dbReference type="InterPro" id="IPR029035">
    <property type="entry name" value="DHS-like_NAD/FAD-binding_dom"/>
</dbReference>
<dbReference type="EMBL" id="SAUN01000001">
    <property type="protein sequence ID" value="RVX41468.1"/>
    <property type="molecule type" value="Genomic_DNA"/>
</dbReference>
<dbReference type="PANTHER" id="PTHR18968:SF129">
    <property type="entry name" value="ACETOLACTATE SYNTHASE"/>
    <property type="match status" value="1"/>
</dbReference>
<dbReference type="PROSITE" id="PS00187">
    <property type="entry name" value="TPP_ENZYMES"/>
    <property type="match status" value="1"/>
</dbReference>
<dbReference type="Gene3D" id="3.40.50.970">
    <property type="match status" value="2"/>
</dbReference>
<evidence type="ECO:0000259" key="5">
    <source>
        <dbReference type="Pfam" id="PF00205"/>
    </source>
</evidence>
<sequence>MTERSVGTNKHSHLGVEAGEGGHDTTAAHALVAQLEDLGVEYVFGTCGHTNIAVLDALADSRIRFVIARHEQAAAHAADGYARASGKPGVLLVHVGPGLTNATTGVMTAALDSVPMVVISGDIPSYYHGRHPHQEINLHADADQASVFRPFVKRAWNVHRTQDLGRAVERAFWTATSGRPGAVLVNVPMDVFSRPAAPYPAISHAAPPDLPEATAELIAARLATAERPLIYVGGGLREDAVADPATSSTVAAPATSSTVADPATSSTVADPATSSTAALISLAEHLDIPIAHSLMAKGTVPDAHPLVLGMPGFWGLELTNTYARAADVVLALATRFAETDASSWDPRFTWDFSAGTLIQIDIDPAEIGRNYPAEIGAVADVALAVKAIADAAESHAPRSRPELRRQIERARTGLFTDSRERGRSEDFPLRPERILADLRDAIPADAVLVTDVGWNKNGVAQCYELPAGGRFITPGGASTMGFGPAAAVGVQLAQPGRTVVALIGDGGMSAQLPAVPLAVEQGAPVIFVVMNNRSHGTISDLQSAHFGRSHGCDFTDPAGRPYSPDFAAFAQACGADGHTVTTPAALGAALRTAVANRRPAVIDVPMVNEPVPTPGHWNIKDIYQGLFAD</sequence>
<dbReference type="GO" id="GO:0005948">
    <property type="term" value="C:acetolactate synthase complex"/>
    <property type="evidence" value="ECO:0007669"/>
    <property type="project" value="TreeGrafter"/>
</dbReference>
<dbReference type="Pfam" id="PF02776">
    <property type="entry name" value="TPP_enzyme_N"/>
    <property type="match status" value="1"/>
</dbReference>
<accession>A0A438M6Z2</accession>
<evidence type="ECO:0000313" key="8">
    <source>
        <dbReference type="EMBL" id="RVX41468.1"/>
    </source>
</evidence>
<dbReference type="FunFam" id="3.40.50.970:FF:000007">
    <property type="entry name" value="Acetolactate synthase"/>
    <property type="match status" value="1"/>
</dbReference>
<dbReference type="InterPro" id="IPR012000">
    <property type="entry name" value="Thiamin_PyroP_enz_cen_dom"/>
</dbReference>
<dbReference type="GO" id="GO:0003984">
    <property type="term" value="F:acetolactate synthase activity"/>
    <property type="evidence" value="ECO:0007669"/>
    <property type="project" value="TreeGrafter"/>
</dbReference>
<protein>
    <submittedName>
        <fullName evidence="8">Acetolactate synthase-1/2/3 large subunit</fullName>
    </submittedName>
</protein>
<dbReference type="SUPFAM" id="SSF52518">
    <property type="entry name" value="Thiamin diphosphate-binding fold (THDP-binding)"/>
    <property type="match status" value="2"/>
</dbReference>
<dbReference type="InterPro" id="IPR029061">
    <property type="entry name" value="THDP-binding"/>
</dbReference>
<dbReference type="GO" id="GO:0009097">
    <property type="term" value="P:isoleucine biosynthetic process"/>
    <property type="evidence" value="ECO:0007669"/>
    <property type="project" value="TreeGrafter"/>
</dbReference>
<evidence type="ECO:0000256" key="4">
    <source>
        <dbReference type="SAM" id="MobiDB-lite"/>
    </source>
</evidence>
<dbReference type="InterPro" id="IPR000399">
    <property type="entry name" value="TPP-bd_CS"/>
</dbReference>
<name>A0A438M6Z2_9ACTN</name>
<dbReference type="PANTHER" id="PTHR18968">
    <property type="entry name" value="THIAMINE PYROPHOSPHATE ENZYMES"/>
    <property type="match status" value="1"/>
</dbReference>
<dbReference type="Proteomes" id="UP000284824">
    <property type="component" value="Unassembled WGS sequence"/>
</dbReference>
<dbReference type="GO" id="GO:0000287">
    <property type="term" value="F:magnesium ion binding"/>
    <property type="evidence" value="ECO:0007669"/>
    <property type="project" value="InterPro"/>
</dbReference>
<feature type="domain" description="Thiamine pyrophosphate enzyme central" evidence="5">
    <location>
        <begin position="276"/>
        <end position="387"/>
    </location>
</feature>
<dbReference type="GO" id="GO:0009099">
    <property type="term" value="P:L-valine biosynthetic process"/>
    <property type="evidence" value="ECO:0007669"/>
    <property type="project" value="TreeGrafter"/>
</dbReference>
<keyword evidence="2 3" id="KW-0786">Thiamine pyrophosphate</keyword>
<feature type="region of interest" description="Disordered" evidence="4">
    <location>
        <begin position="1"/>
        <end position="21"/>
    </location>
</feature>
<dbReference type="InterPro" id="IPR011766">
    <property type="entry name" value="TPP_enzyme_TPP-bd"/>
</dbReference>
<dbReference type="InterPro" id="IPR012001">
    <property type="entry name" value="Thiamin_PyroP_enz_TPP-bd_dom"/>
</dbReference>
<feature type="domain" description="Thiamine pyrophosphate enzyme TPP-binding" evidence="6">
    <location>
        <begin position="451"/>
        <end position="604"/>
    </location>
</feature>
<dbReference type="CDD" id="cd00568">
    <property type="entry name" value="TPP_enzymes"/>
    <property type="match status" value="1"/>
</dbReference>
<keyword evidence="9" id="KW-1185">Reference proteome</keyword>
<dbReference type="CDD" id="cd07035">
    <property type="entry name" value="TPP_PYR_POX_like"/>
    <property type="match status" value="1"/>
</dbReference>
<dbReference type="GO" id="GO:0050660">
    <property type="term" value="F:flavin adenine dinucleotide binding"/>
    <property type="evidence" value="ECO:0007669"/>
    <property type="project" value="TreeGrafter"/>
</dbReference>
<gene>
    <name evidence="8" type="ORF">EDD27_4008</name>
</gene>
<evidence type="ECO:0000256" key="1">
    <source>
        <dbReference type="ARBA" id="ARBA00007812"/>
    </source>
</evidence>
<feature type="domain" description="Thiamine pyrophosphate enzyme N-terminal TPP-binding" evidence="7">
    <location>
        <begin position="26"/>
        <end position="137"/>
    </location>
</feature>
<reference evidence="8 9" key="1">
    <citation type="submission" date="2019-01" db="EMBL/GenBank/DDBJ databases">
        <title>Sequencing the genomes of 1000 actinobacteria strains.</title>
        <authorList>
            <person name="Klenk H.-P."/>
        </authorList>
    </citation>
    <scope>NUCLEOTIDE SEQUENCE [LARGE SCALE GENOMIC DNA]</scope>
    <source>
        <strain evidence="8 9">DSM 43925</strain>
    </source>
</reference>
<dbReference type="AlphaFoldDB" id="A0A438M6Z2"/>
<feature type="region of interest" description="Disordered" evidence="4">
    <location>
        <begin position="247"/>
        <end position="268"/>
    </location>
</feature>
<dbReference type="RefSeq" id="WP_206641523.1">
    <property type="nucleotide sequence ID" value="NZ_SAUN01000001.1"/>
</dbReference>
<dbReference type="Gene3D" id="3.40.50.1220">
    <property type="entry name" value="TPP-binding domain"/>
    <property type="match status" value="1"/>
</dbReference>
<proteinExistence type="inferred from homology"/>
<evidence type="ECO:0000313" key="9">
    <source>
        <dbReference type="Proteomes" id="UP000284824"/>
    </source>
</evidence>
<dbReference type="SUPFAM" id="SSF52467">
    <property type="entry name" value="DHS-like NAD/FAD-binding domain"/>
    <property type="match status" value="2"/>
</dbReference>
<dbReference type="Pfam" id="PF02775">
    <property type="entry name" value="TPP_enzyme_C"/>
    <property type="match status" value="1"/>
</dbReference>
<dbReference type="InterPro" id="IPR045229">
    <property type="entry name" value="TPP_enz"/>
</dbReference>
<dbReference type="GO" id="GO:0030976">
    <property type="term" value="F:thiamine pyrophosphate binding"/>
    <property type="evidence" value="ECO:0007669"/>
    <property type="project" value="InterPro"/>
</dbReference>
<comment type="caution">
    <text evidence="8">The sequence shown here is derived from an EMBL/GenBank/DDBJ whole genome shotgun (WGS) entry which is preliminary data.</text>
</comment>